<keyword evidence="3" id="KW-0813">Transport</keyword>
<sequence length="370" mass="38671">MTASARDEQVPGPADGADPAPPPVDVPVAAPVPAGRTWVEGVAGTWVPAEGPAARPGEAAARGATWVVADGLDAVADTWAATGADVRTVEAVRAGVPAAGDEQVGAHHPRLRARAERLPGGGIALSAPTLAWVEDSWEVRTGRVVVVLRDDVVVTAEEGGAGVLDAVVDRVAGGHRPTGERGARAVLAAVLLTLAASAADVETSLSESVADVERLVFSERPAPGALGVVYDLKREIAEARRALAPLGAHLAELVEEVLDGDAAHRQPPWLRRVQASADRTDRHLQAQDSLLGDMLEVHLAQVSVRQNEDMRKISAWAAIVAAPTLVAGVYGMNFRHMPELAWPLGYPLAVGGMAVLCVVLWGLFRRSGWL</sequence>
<keyword evidence="6" id="KW-0460">Magnesium</keyword>
<evidence type="ECO:0000313" key="16">
    <source>
        <dbReference type="Proteomes" id="UP000577956"/>
    </source>
</evidence>
<proteinExistence type="inferred from homology"/>
<keyword evidence="4" id="KW-1003">Cell membrane</keyword>
<dbReference type="GO" id="GO:0050897">
    <property type="term" value="F:cobalt ion binding"/>
    <property type="evidence" value="ECO:0007669"/>
    <property type="project" value="TreeGrafter"/>
</dbReference>
<keyword evidence="5 13" id="KW-0812">Transmembrane</keyword>
<dbReference type="FunFam" id="1.20.58.340:FF:000004">
    <property type="entry name" value="Magnesium transport protein CorA"/>
    <property type="match status" value="1"/>
</dbReference>
<comment type="caution">
    <text evidence="15">The sequence shown here is derived from an EMBL/GenBank/DDBJ whole genome shotgun (WGS) entry which is preliminary data.</text>
</comment>
<organism evidence="15 16">
    <name type="scientific">Cellulomonas oligotrophica</name>
    <dbReference type="NCBI Taxonomy" id="931536"/>
    <lineage>
        <taxon>Bacteria</taxon>
        <taxon>Bacillati</taxon>
        <taxon>Actinomycetota</taxon>
        <taxon>Actinomycetes</taxon>
        <taxon>Micrococcales</taxon>
        <taxon>Cellulomonadaceae</taxon>
        <taxon>Cellulomonas</taxon>
    </lineage>
</organism>
<comment type="similarity">
    <text evidence="2">Belongs to the CorA metal ion transporter (MIT) (TC 1.A.35) family.</text>
</comment>
<evidence type="ECO:0000313" key="17">
    <source>
        <dbReference type="Proteomes" id="UP000618382"/>
    </source>
</evidence>
<evidence type="ECO:0000256" key="5">
    <source>
        <dbReference type="ARBA" id="ARBA00022692"/>
    </source>
</evidence>
<evidence type="ECO:0000256" key="10">
    <source>
        <dbReference type="ARBA" id="ARBA00034269"/>
    </source>
</evidence>
<dbReference type="InterPro" id="IPR045863">
    <property type="entry name" value="CorA_TM1_TM2"/>
</dbReference>
<keyword evidence="8" id="KW-0406">Ion transport</keyword>
<evidence type="ECO:0000313" key="15">
    <source>
        <dbReference type="EMBL" id="NYD84903.1"/>
    </source>
</evidence>
<dbReference type="GO" id="GO:0015087">
    <property type="term" value="F:cobalt ion transmembrane transporter activity"/>
    <property type="evidence" value="ECO:0007669"/>
    <property type="project" value="TreeGrafter"/>
</dbReference>
<evidence type="ECO:0000256" key="13">
    <source>
        <dbReference type="SAM" id="Phobius"/>
    </source>
</evidence>
<protein>
    <submittedName>
        <fullName evidence="15">Magnesium transporter</fullName>
    </submittedName>
</protein>
<dbReference type="Pfam" id="PF01544">
    <property type="entry name" value="CorA"/>
    <property type="match status" value="1"/>
</dbReference>
<keyword evidence="17" id="KW-1185">Reference proteome</keyword>
<dbReference type="SUPFAM" id="SSF143865">
    <property type="entry name" value="CorA soluble domain-like"/>
    <property type="match status" value="1"/>
</dbReference>
<dbReference type="EMBL" id="JACCBK010000001">
    <property type="protein sequence ID" value="NYD84903.1"/>
    <property type="molecule type" value="Genomic_DNA"/>
</dbReference>
<evidence type="ECO:0000256" key="3">
    <source>
        <dbReference type="ARBA" id="ARBA00022448"/>
    </source>
</evidence>
<reference evidence="15 16" key="1">
    <citation type="submission" date="2020-07" db="EMBL/GenBank/DDBJ databases">
        <title>Sequencing the genomes of 1000 actinobacteria strains.</title>
        <authorList>
            <person name="Klenk H.-P."/>
        </authorList>
    </citation>
    <scope>NUCLEOTIDE SEQUENCE [LARGE SCALE GENOMIC DNA]</scope>
    <source>
        <strain evidence="15 16">DSM 24482</strain>
    </source>
</reference>
<accession>A0A7Y9JVS1</accession>
<feature type="transmembrane region" description="Helical" evidence="13">
    <location>
        <begin position="344"/>
        <end position="364"/>
    </location>
</feature>
<dbReference type="GO" id="GO:0005886">
    <property type="term" value="C:plasma membrane"/>
    <property type="evidence" value="ECO:0007669"/>
    <property type="project" value="UniProtKB-SubCell"/>
</dbReference>
<evidence type="ECO:0000256" key="12">
    <source>
        <dbReference type="SAM" id="MobiDB-lite"/>
    </source>
</evidence>
<reference evidence="14 17" key="2">
    <citation type="submission" date="2021-01" db="EMBL/GenBank/DDBJ databases">
        <title>Whole genome shotgun sequence of Cellulomonas oligotrophica NBRC 109435.</title>
        <authorList>
            <person name="Komaki H."/>
            <person name="Tamura T."/>
        </authorList>
    </citation>
    <scope>NUCLEOTIDE SEQUENCE [LARGE SCALE GENOMIC DNA]</scope>
    <source>
        <strain evidence="14 17">NBRC 109435</strain>
    </source>
</reference>
<dbReference type="PANTHER" id="PTHR46494:SF1">
    <property type="entry name" value="CORA FAMILY METAL ION TRANSPORTER (EUROFUNG)"/>
    <property type="match status" value="1"/>
</dbReference>
<keyword evidence="7 13" id="KW-1133">Transmembrane helix</keyword>
<evidence type="ECO:0000256" key="2">
    <source>
        <dbReference type="ARBA" id="ARBA00009765"/>
    </source>
</evidence>
<evidence type="ECO:0000256" key="9">
    <source>
        <dbReference type="ARBA" id="ARBA00023136"/>
    </source>
</evidence>
<dbReference type="AlphaFoldDB" id="A0A7Y9JVS1"/>
<dbReference type="SUPFAM" id="SSF144083">
    <property type="entry name" value="Magnesium transport protein CorA, transmembrane region"/>
    <property type="match status" value="1"/>
</dbReference>
<evidence type="ECO:0000256" key="1">
    <source>
        <dbReference type="ARBA" id="ARBA00004651"/>
    </source>
</evidence>
<evidence type="ECO:0000313" key="14">
    <source>
        <dbReference type="EMBL" id="GIG31972.1"/>
    </source>
</evidence>
<feature type="region of interest" description="Disordered" evidence="12">
    <location>
        <begin position="1"/>
        <end position="29"/>
    </location>
</feature>
<dbReference type="EMBL" id="BONN01000002">
    <property type="protein sequence ID" value="GIG31972.1"/>
    <property type="molecule type" value="Genomic_DNA"/>
</dbReference>
<comment type="function">
    <text evidence="11">Mediates influx of magnesium ions. Alternates between open and closed states. Activated by low cytoplasmic Mg(2+) levels. Inactive when cytoplasmic Mg(2+) levels are high.</text>
</comment>
<dbReference type="Proteomes" id="UP000618382">
    <property type="component" value="Unassembled WGS sequence"/>
</dbReference>
<dbReference type="PANTHER" id="PTHR46494">
    <property type="entry name" value="CORA FAMILY METAL ION TRANSPORTER (EUROFUNG)"/>
    <property type="match status" value="1"/>
</dbReference>
<dbReference type="InterPro" id="IPR045861">
    <property type="entry name" value="CorA_cytoplasmic_dom"/>
</dbReference>
<dbReference type="Gene3D" id="1.20.58.340">
    <property type="entry name" value="Magnesium transport protein CorA, transmembrane region"/>
    <property type="match status" value="2"/>
</dbReference>
<evidence type="ECO:0000256" key="8">
    <source>
        <dbReference type="ARBA" id="ARBA00023065"/>
    </source>
</evidence>
<evidence type="ECO:0000256" key="7">
    <source>
        <dbReference type="ARBA" id="ARBA00022989"/>
    </source>
</evidence>
<feature type="transmembrane region" description="Helical" evidence="13">
    <location>
        <begin position="313"/>
        <end position="332"/>
    </location>
</feature>
<name>A0A7Y9JVS1_9CELL</name>
<dbReference type="RefSeq" id="WP_140458820.1">
    <property type="nucleotide sequence ID" value="NZ_BAABFI010000003.1"/>
</dbReference>
<dbReference type="InterPro" id="IPR002523">
    <property type="entry name" value="MgTranspt_CorA/ZnTranspt_ZntB"/>
</dbReference>
<gene>
    <name evidence="15" type="ORF">BKA21_000452</name>
    <name evidence="14" type="ORF">Col01nite_11310</name>
</gene>
<comment type="catalytic activity">
    <reaction evidence="10">
        <text>Mg(2+)(in) = Mg(2+)(out)</text>
        <dbReference type="Rhea" id="RHEA:29827"/>
        <dbReference type="ChEBI" id="CHEBI:18420"/>
    </reaction>
</comment>
<comment type="subcellular location">
    <subcellularLocation>
        <location evidence="1">Cell membrane</location>
        <topology evidence="1">Multi-pass membrane protein</topology>
    </subcellularLocation>
</comment>
<evidence type="ECO:0000256" key="4">
    <source>
        <dbReference type="ARBA" id="ARBA00022475"/>
    </source>
</evidence>
<dbReference type="GO" id="GO:0015095">
    <property type="term" value="F:magnesium ion transmembrane transporter activity"/>
    <property type="evidence" value="ECO:0007669"/>
    <property type="project" value="TreeGrafter"/>
</dbReference>
<dbReference type="GO" id="GO:0000287">
    <property type="term" value="F:magnesium ion binding"/>
    <property type="evidence" value="ECO:0007669"/>
    <property type="project" value="TreeGrafter"/>
</dbReference>
<keyword evidence="9 13" id="KW-0472">Membrane</keyword>
<evidence type="ECO:0000256" key="11">
    <source>
        <dbReference type="ARBA" id="ARBA00045497"/>
    </source>
</evidence>
<evidence type="ECO:0000256" key="6">
    <source>
        <dbReference type="ARBA" id="ARBA00022842"/>
    </source>
</evidence>
<dbReference type="Proteomes" id="UP000577956">
    <property type="component" value="Unassembled WGS sequence"/>
</dbReference>